<feature type="compositionally biased region" description="Low complexity" evidence="1">
    <location>
        <begin position="22"/>
        <end position="54"/>
    </location>
</feature>
<name>A0A8S1AKG6_ARCPL</name>
<dbReference type="EMBL" id="CADEBD010000327">
    <property type="protein sequence ID" value="CAB3245533.1"/>
    <property type="molecule type" value="Genomic_DNA"/>
</dbReference>
<feature type="region of interest" description="Disordered" evidence="1">
    <location>
        <begin position="1"/>
        <end position="77"/>
    </location>
</feature>
<accession>A0A8S1AKG6</accession>
<sequence length="77" mass="8300">MSKASHVVMVQKRCDRLPPAGPARTPRGGAAPPRTRRCAAPTHASASESATTTTERQLRTARVRTSHRQCAGNNTQH</sequence>
<comment type="caution">
    <text evidence="2">The sequence shown here is derived from an EMBL/GenBank/DDBJ whole genome shotgun (WGS) entry which is preliminary data.</text>
</comment>
<evidence type="ECO:0000256" key="1">
    <source>
        <dbReference type="SAM" id="MobiDB-lite"/>
    </source>
</evidence>
<dbReference type="AlphaFoldDB" id="A0A8S1AKG6"/>
<reference evidence="2 3" key="1">
    <citation type="submission" date="2020-04" db="EMBL/GenBank/DDBJ databases">
        <authorList>
            <person name="Wallbank WR R."/>
            <person name="Pardo Diaz C."/>
            <person name="Kozak K."/>
            <person name="Martin S."/>
            <person name="Jiggins C."/>
            <person name="Moest M."/>
            <person name="Warren A I."/>
            <person name="Byers J.R.P. K."/>
            <person name="Montejo-Kovacevich G."/>
            <person name="Yen C E."/>
        </authorList>
    </citation>
    <scope>NUCLEOTIDE SEQUENCE [LARGE SCALE GENOMIC DNA]</scope>
</reference>
<proteinExistence type="predicted"/>
<dbReference type="OrthoDB" id="5984724at2759"/>
<protein>
    <submittedName>
        <fullName evidence="2">Uncharacterized protein</fullName>
    </submittedName>
</protein>
<evidence type="ECO:0000313" key="2">
    <source>
        <dbReference type="EMBL" id="CAB3245533.1"/>
    </source>
</evidence>
<dbReference type="Proteomes" id="UP000494256">
    <property type="component" value="Unassembled WGS sequence"/>
</dbReference>
<organism evidence="2 3">
    <name type="scientific">Arctia plantaginis</name>
    <name type="common">Wood tiger moth</name>
    <name type="synonym">Phalaena plantaginis</name>
    <dbReference type="NCBI Taxonomy" id="874455"/>
    <lineage>
        <taxon>Eukaryota</taxon>
        <taxon>Metazoa</taxon>
        <taxon>Ecdysozoa</taxon>
        <taxon>Arthropoda</taxon>
        <taxon>Hexapoda</taxon>
        <taxon>Insecta</taxon>
        <taxon>Pterygota</taxon>
        <taxon>Neoptera</taxon>
        <taxon>Endopterygota</taxon>
        <taxon>Lepidoptera</taxon>
        <taxon>Glossata</taxon>
        <taxon>Ditrysia</taxon>
        <taxon>Noctuoidea</taxon>
        <taxon>Erebidae</taxon>
        <taxon>Arctiinae</taxon>
        <taxon>Arctia</taxon>
    </lineage>
</organism>
<evidence type="ECO:0000313" key="3">
    <source>
        <dbReference type="Proteomes" id="UP000494256"/>
    </source>
</evidence>
<gene>
    <name evidence="2" type="ORF">APLA_LOCUS11107</name>
</gene>